<keyword evidence="8" id="KW-1185">Reference proteome</keyword>
<evidence type="ECO:0000313" key="8">
    <source>
        <dbReference type="Proteomes" id="UP000694547"/>
    </source>
</evidence>
<dbReference type="AlphaFoldDB" id="A0A8C8VWS0"/>
<evidence type="ECO:0000256" key="3">
    <source>
        <dbReference type="ARBA" id="ARBA00022525"/>
    </source>
</evidence>
<dbReference type="Proteomes" id="UP000694547">
    <property type="component" value="Chromosome 12"/>
</dbReference>
<dbReference type="GO" id="GO:0005615">
    <property type="term" value="C:extracellular space"/>
    <property type="evidence" value="ECO:0007669"/>
    <property type="project" value="TreeGrafter"/>
</dbReference>
<dbReference type="GO" id="GO:0005179">
    <property type="term" value="F:hormone activity"/>
    <property type="evidence" value="ECO:0007669"/>
    <property type="project" value="UniProtKB-KW"/>
</dbReference>
<organism evidence="7 8">
    <name type="scientific">Peromyscus maniculatus bairdii</name>
    <name type="common">Prairie deer mouse</name>
    <dbReference type="NCBI Taxonomy" id="230844"/>
    <lineage>
        <taxon>Eukaryota</taxon>
        <taxon>Metazoa</taxon>
        <taxon>Chordata</taxon>
        <taxon>Craniata</taxon>
        <taxon>Vertebrata</taxon>
        <taxon>Euteleostomi</taxon>
        <taxon>Mammalia</taxon>
        <taxon>Eutheria</taxon>
        <taxon>Euarchontoglires</taxon>
        <taxon>Glires</taxon>
        <taxon>Rodentia</taxon>
        <taxon>Myomorpha</taxon>
        <taxon>Muroidea</taxon>
        <taxon>Cricetidae</taxon>
        <taxon>Neotominae</taxon>
        <taxon>Peromyscus</taxon>
    </lineage>
</organism>
<dbReference type="GeneTree" id="ENSGT00390000016177"/>
<keyword evidence="4" id="KW-0372">Hormone</keyword>
<dbReference type="InterPro" id="IPR009714">
    <property type="entry name" value="RELM"/>
</dbReference>
<dbReference type="InterPro" id="IPR036262">
    <property type="entry name" value="Resistin-like_sf"/>
</dbReference>
<sequence>TVYESISSGQALEPLLSFCPRTVTFNRMKTTTCSLLIIISLLQLMIPVNTETLDSLLEKKIKELGCGGECTSTVTRTLSCTSVTARSRLASCPAGMAVTGCACGYGCGSWDIQNGNTCHCQCSVIDWTTARCCQLA</sequence>
<dbReference type="SUPFAM" id="SSF111423">
    <property type="entry name" value="Resistin"/>
    <property type="match status" value="1"/>
</dbReference>
<dbReference type="Pfam" id="PF06954">
    <property type="entry name" value="Resistin"/>
    <property type="match status" value="1"/>
</dbReference>
<evidence type="ECO:0000256" key="5">
    <source>
        <dbReference type="ARBA" id="ARBA00022729"/>
    </source>
</evidence>
<reference evidence="7" key="2">
    <citation type="submission" date="2025-08" db="UniProtKB">
        <authorList>
            <consortium name="Ensembl"/>
        </authorList>
    </citation>
    <scope>IDENTIFICATION</scope>
</reference>
<reference evidence="7" key="3">
    <citation type="submission" date="2025-09" db="UniProtKB">
        <authorList>
            <consortium name="Ensembl"/>
        </authorList>
    </citation>
    <scope>IDENTIFICATION</scope>
</reference>
<dbReference type="PANTHER" id="PTHR21101:SF13">
    <property type="entry name" value="RESISTIN-LIKE BETA"/>
    <property type="match status" value="1"/>
</dbReference>
<reference evidence="7 8" key="1">
    <citation type="submission" date="2018-10" db="EMBL/GenBank/DDBJ databases">
        <title>Improved assembly of the deer mouse Peromyscus maniculatus genome.</title>
        <authorList>
            <person name="Lassance J.-M."/>
            <person name="Hoekstra H.E."/>
        </authorList>
    </citation>
    <scope>NUCLEOTIDE SEQUENCE [LARGE SCALE GENOMIC DNA]</scope>
</reference>
<dbReference type="Ensembl" id="ENSPEMT00000020166.2">
    <property type="protein sequence ID" value="ENSPEMP00000015858.2"/>
    <property type="gene ID" value="ENSPEMG00000015272.2"/>
</dbReference>
<evidence type="ECO:0000313" key="7">
    <source>
        <dbReference type="Ensembl" id="ENSPEMP00000015858.2"/>
    </source>
</evidence>
<keyword evidence="3" id="KW-0964">Secreted</keyword>
<dbReference type="FunFam" id="2.60.40.4230:FF:000001">
    <property type="entry name" value="Resistin-like beta"/>
    <property type="match status" value="1"/>
</dbReference>
<evidence type="ECO:0000256" key="1">
    <source>
        <dbReference type="ARBA" id="ARBA00004613"/>
    </source>
</evidence>
<dbReference type="CDD" id="cd16333">
    <property type="entry name" value="RELM"/>
    <property type="match status" value="1"/>
</dbReference>
<comment type="subcellular location">
    <subcellularLocation>
        <location evidence="1">Secreted</location>
    </subcellularLocation>
</comment>
<name>A0A8C8VWS0_PERMB</name>
<dbReference type="Gene3D" id="2.60.40.4230">
    <property type="entry name" value="Resistin head domain"/>
    <property type="match status" value="1"/>
</dbReference>
<evidence type="ECO:0008006" key="9">
    <source>
        <dbReference type="Google" id="ProtNLM"/>
    </source>
</evidence>
<keyword evidence="6" id="KW-1015">Disulfide bond</keyword>
<accession>A0A8C8VWS0</accession>
<evidence type="ECO:0000256" key="2">
    <source>
        <dbReference type="ARBA" id="ARBA00007258"/>
    </source>
</evidence>
<evidence type="ECO:0000256" key="4">
    <source>
        <dbReference type="ARBA" id="ARBA00022702"/>
    </source>
</evidence>
<proteinExistence type="inferred from homology"/>
<dbReference type="PANTHER" id="PTHR21101">
    <property type="entry name" value="RESISTIN"/>
    <property type="match status" value="1"/>
</dbReference>
<comment type="similarity">
    <text evidence="2">Belongs to the resistin/FIZZ family.</text>
</comment>
<protein>
    <recommendedName>
        <fullName evidence="9">Resistin-like beta</fullName>
    </recommendedName>
</protein>
<evidence type="ECO:0000256" key="6">
    <source>
        <dbReference type="ARBA" id="ARBA00023157"/>
    </source>
</evidence>
<keyword evidence="5" id="KW-0732">Signal</keyword>